<dbReference type="InterPro" id="IPR003680">
    <property type="entry name" value="Flavodoxin_fold"/>
</dbReference>
<dbReference type="PANTHER" id="PTHR10204">
    <property type="entry name" value="NAD P H OXIDOREDUCTASE-RELATED"/>
    <property type="match status" value="1"/>
</dbReference>
<sequence length="194" mass="21927">MKTHRIAIFQCHPDPSEERLCDALGERYARAARGARHEVRVIRTADLDFDCIRTQQEFEESALPPSLAESQEVIRWCDHLVIIFPLWLGDLPGHTKCFWEQIMRPGFALGKQEEGFPQRLLKGKSARLITTMGMPALAYRLAFGAFGVRAFDRSVLRLSGISPVRHSFAGQVHGENRDLGALFSKIDRLARRAG</sequence>
<dbReference type="Proteomes" id="UP000722336">
    <property type="component" value="Unassembled WGS sequence"/>
</dbReference>
<feature type="domain" description="Flavodoxin-like fold" evidence="2">
    <location>
        <begin position="5"/>
        <end position="177"/>
    </location>
</feature>
<protein>
    <submittedName>
        <fullName evidence="3">NAD(P)H-dependent oxidoreductase</fullName>
    </submittedName>
</protein>
<dbReference type="InterPro" id="IPR051545">
    <property type="entry name" value="NAD(P)H_dehydrogenase_qn"/>
</dbReference>
<evidence type="ECO:0000313" key="4">
    <source>
        <dbReference type="Proteomes" id="UP000722336"/>
    </source>
</evidence>
<keyword evidence="1" id="KW-0560">Oxidoreductase</keyword>
<evidence type="ECO:0000313" key="3">
    <source>
        <dbReference type="EMBL" id="MBV7256600.1"/>
    </source>
</evidence>
<dbReference type="Pfam" id="PF02525">
    <property type="entry name" value="Flavodoxin_2"/>
    <property type="match status" value="1"/>
</dbReference>
<organism evidence="3 4">
    <name type="scientific">Pacificimonas pallii</name>
    <dbReference type="NCBI Taxonomy" id="2827236"/>
    <lineage>
        <taxon>Bacteria</taxon>
        <taxon>Pseudomonadati</taxon>
        <taxon>Pseudomonadota</taxon>
        <taxon>Alphaproteobacteria</taxon>
        <taxon>Sphingomonadales</taxon>
        <taxon>Sphingosinicellaceae</taxon>
        <taxon>Pacificimonas</taxon>
    </lineage>
</organism>
<accession>A0ABS6SE13</accession>
<evidence type="ECO:0000256" key="1">
    <source>
        <dbReference type="ARBA" id="ARBA00023002"/>
    </source>
</evidence>
<reference evidence="3 4" key="1">
    <citation type="submission" date="2021-04" db="EMBL/GenBank/DDBJ databases">
        <authorList>
            <person name="Pira H."/>
            <person name="Risdian C."/>
            <person name="Wink J."/>
        </authorList>
    </citation>
    <scope>NUCLEOTIDE SEQUENCE [LARGE SCALE GENOMIC DNA]</scope>
    <source>
        <strain evidence="3 4">WHA3</strain>
    </source>
</reference>
<gene>
    <name evidence="3" type="ORF">KCG44_07350</name>
</gene>
<dbReference type="PANTHER" id="PTHR10204:SF34">
    <property type="entry name" value="NAD(P)H DEHYDROGENASE [QUINONE] 1 ISOFORM 1"/>
    <property type="match status" value="1"/>
</dbReference>
<keyword evidence="4" id="KW-1185">Reference proteome</keyword>
<evidence type="ECO:0000259" key="2">
    <source>
        <dbReference type="Pfam" id="PF02525"/>
    </source>
</evidence>
<dbReference type="RefSeq" id="WP_218445268.1">
    <property type="nucleotide sequence ID" value="NZ_JAGSPA010000002.1"/>
</dbReference>
<name>A0ABS6SE13_9SPHN</name>
<proteinExistence type="predicted"/>
<dbReference type="EMBL" id="JAGSPA010000002">
    <property type="protein sequence ID" value="MBV7256600.1"/>
    <property type="molecule type" value="Genomic_DNA"/>
</dbReference>
<comment type="caution">
    <text evidence="3">The sequence shown here is derived from an EMBL/GenBank/DDBJ whole genome shotgun (WGS) entry which is preliminary data.</text>
</comment>